<reference evidence="1" key="1">
    <citation type="journal article" date="2014" name="Int. J. Syst. Evol. Microbiol.">
        <title>Complete genome sequence of Corynebacterium casei LMG S-19264T (=DSM 44701T), isolated from a smear-ripened cheese.</title>
        <authorList>
            <consortium name="US DOE Joint Genome Institute (JGI-PGF)"/>
            <person name="Walter F."/>
            <person name="Albersmeier A."/>
            <person name="Kalinowski J."/>
            <person name="Ruckert C."/>
        </authorList>
    </citation>
    <scope>NUCLEOTIDE SEQUENCE</scope>
    <source>
        <strain evidence="1">CGMCC 1.6293</strain>
    </source>
</reference>
<reference evidence="1" key="2">
    <citation type="submission" date="2020-09" db="EMBL/GenBank/DDBJ databases">
        <authorList>
            <person name="Sun Q."/>
            <person name="Zhou Y."/>
        </authorList>
    </citation>
    <scope>NUCLEOTIDE SEQUENCE</scope>
    <source>
        <strain evidence="1">CGMCC 1.6293</strain>
    </source>
</reference>
<dbReference type="RefSeq" id="WP_036538229.1">
    <property type="nucleotide sequence ID" value="NZ_BMLF01000001.1"/>
</dbReference>
<keyword evidence="2" id="KW-1185">Reference proteome</keyword>
<dbReference type="AlphaFoldDB" id="A0A917SJ81"/>
<organism evidence="1 2">
    <name type="scientific">Pseudooceanicola nanhaiensis</name>
    <dbReference type="NCBI Taxonomy" id="375761"/>
    <lineage>
        <taxon>Bacteria</taxon>
        <taxon>Pseudomonadati</taxon>
        <taxon>Pseudomonadota</taxon>
        <taxon>Alphaproteobacteria</taxon>
        <taxon>Rhodobacterales</taxon>
        <taxon>Paracoccaceae</taxon>
        <taxon>Pseudooceanicola</taxon>
    </lineage>
</organism>
<comment type="caution">
    <text evidence="1">The sequence shown here is derived from an EMBL/GenBank/DDBJ whole genome shotgun (WGS) entry which is preliminary data.</text>
</comment>
<evidence type="ECO:0000313" key="1">
    <source>
        <dbReference type="EMBL" id="GGL85122.1"/>
    </source>
</evidence>
<proteinExistence type="predicted"/>
<dbReference type="Proteomes" id="UP000649829">
    <property type="component" value="Unassembled WGS sequence"/>
</dbReference>
<accession>A0A917SJ81</accession>
<evidence type="ECO:0000313" key="2">
    <source>
        <dbReference type="Proteomes" id="UP000649829"/>
    </source>
</evidence>
<dbReference type="EMBL" id="BMLF01000001">
    <property type="protein sequence ID" value="GGL85122.1"/>
    <property type="molecule type" value="Genomic_DNA"/>
</dbReference>
<name>A0A917SJ81_9RHOB</name>
<gene>
    <name evidence="1" type="ORF">GCM10011534_03770</name>
</gene>
<sequence length="78" mass="7805">MSPRTLALLLLIPAAACTELPPVEQTVSAEAQAAPYPDLAPTASLTDALPEGRIAPGDAAALEARGDALRRKAAAAGS</sequence>
<protein>
    <submittedName>
        <fullName evidence="1">Uncharacterized protein</fullName>
    </submittedName>
</protein>